<dbReference type="AlphaFoldDB" id="A0A060R8P2"/>
<protein>
    <submittedName>
        <fullName evidence="1">Uncharacterized protein</fullName>
    </submittedName>
</protein>
<dbReference type="EMBL" id="HG934468">
    <property type="protein sequence ID" value="CDN31885.1"/>
    <property type="molecule type" value="Genomic_DNA"/>
</dbReference>
<accession>A0A060R8P2</accession>
<sequence>MTKIVCSVCGSEDVQAKVWTKPNENFDRTCDFIDELIAEPADCWCCNCEENQKLIIVEEVNNEPPPKQYTCPACQEDALKYAMIDTDGTNLEEGYSCGECGECFIGLDNQEVIEHNPEITEDNE</sequence>
<dbReference type="KEGG" id="rbc:BN938_1805"/>
<dbReference type="OrthoDB" id="1023299at2"/>
<organism evidence="1 2">
    <name type="scientific">Mucinivorans hirudinis</name>
    <dbReference type="NCBI Taxonomy" id="1433126"/>
    <lineage>
        <taxon>Bacteria</taxon>
        <taxon>Pseudomonadati</taxon>
        <taxon>Bacteroidota</taxon>
        <taxon>Bacteroidia</taxon>
        <taxon>Bacteroidales</taxon>
        <taxon>Rikenellaceae</taxon>
        <taxon>Mucinivorans</taxon>
    </lineage>
</organism>
<reference evidence="1 2" key="1">
    <citation type="journal article" date="2015" name="Genome Announc.">
        <title>Complete Genome Sequence of the Novel Leech Symbiont Mucinivorans hirudinis M3T.</title>
        <authorList>
            <person name="Nelson M.C."/>
            <person name="Bomar L."/>
            <person name="Graf J."/>
        </authorList>
    </citation>
    <scope>NUCLEOTIDE SEQUENCE [LARGE SCALE GENOMIC DNA]</scope>
    <source>
        <strain evidence="2">M3</strain>
    </source>
</reference>
<dbReference type="HOGENOM" id="CLU_2001294_0_0_10"/>
<proteinExistence type="predicted"/>
<evidence type="ECO:0000313" key="2">
    <source>
        <dbReference type="Proteomes" id="UP000027616"/>
    </source>
</evidence>
<dbReference type="Proteomes" id="UP000027616">
    <property type="component" value="Chromosome I"/>
</dbReference>
<name>A0A060R8P2_9BACT</name>
<gene>
    <name evidence="1" type="ORF">BN938_1805</name>
</gene>
<keyword evidence="2" id="KW-1185">Reference proteome</keyword>
<dbReference type="STRING" id="1433126.BN938_1805"/>
<evidence type="ECO:0000313" key="1">
    <source>
        <dbReference type="EMBL" id="CDN31885.1"/>
    </source>
</evidence>